<dbReference type="GO" id="GO:0044877">
    <property type="term" value="F:protein-containing complex binding"/>
    <property type="evidence" value="ECO:0007669"/>
    <property type="project" value="TreeGrafter"/>
</dbReference>
<dbReference type="CDD" id="cd05243">
    <property type="entry name" value="SDR_a5"/>
    <property type="match status" value="1"/>
</dbReference>
<dbReference type="PANTHER" id="PTHR12126:SF11">
    <property type="entry name" value="NADH DEHYDROGENASE [UBIQUINONE] 1 ALPHA SUBCOMPLEX SUBUNIT 9, MITOCHONDRIAL"/>
    <property type="match status" value="1"/>
</dbReference>
<dbReference type="Pfam" id="PF13460">
    <property type="entry name" value="NAD_binding_10"/>
    <property type="match status" value="1"/>
</dbReference>
<dbReference type="Gene3D" id="3.40.50.720">
    <property type="entry name" value="NAD(P)-binding Rossmann-like Domain"/>
    <property type="match status" value="1"/>
</dbReference>
<protein>
    <recommendedName>
        <fullName evidence="1">NAD(P)-binding domain-containing protein</fullName>
    </recommendedName>
</protein>
<gene>
    <name evidence="2" type="ORF">JBW_00321</name>
</gene>
<name>I8TRW9_9FIRM</name>
<reference evidence="2 3" key="1">
    <citation type="journal article" date="2015" name="Genome Announc.">
        <title>Complete Genome Sequence of Pelosinus fermentans JBW45, a Member of a Remarkably Competitive Group of Negativicutes in the Firmicutes Phylum.</title>
        <authorList>
            <person name="De Leon K.B."/>
            <person name="Utturkar S.M."/>
            <person name="Camilleri L.B."/>
            <person name="Elias D.A."/>
            <person name="Arkin A.P."/>
            <person name="Fields M.W."/>
            <person name="Brown S.D."/>
            <person name="Wall J.D."/>
        </authorList>
    </citation>
    <scope>NUCLEOTIDE SEQUENCE [LARGE SCALE GENOMIC DNA]</scope>
    <source>
        <strain evidence="2 3">JBW45</strain>
    </source>
</reference>
<dbReference type="EMBL" id="CP010978">
    <property type="protein sequence ID" value="AJQ25673.1"/>
    <property type="molecule type" value="Genomic_DNA"/>
</dbReference>
<dbReference type="PANTHER" id="PTHR12126">
    <property type="entry name" value="NADH-UBIQUINONE OXIDOREDUCTASE 39 KDA SUBUNIT-RELATED"/>
    <property type="match status" value="1"/>
</dbReference>
<dbReference type="InterPro" id="IPR051207">
    <property type="entry name" value="ComplexI_NDUFA9_subunit"/>
</dbReference>
<feature type="domain" description="NAD(P)-binding" evidence="1">
    <location>
        <begin position="8"/>
        <end position="193"/>
    </location>
</feature>
<dbReference type="HOGENOM" id="CLU_007383_6_6_9"/>
<dbReference type="Proteomes" id="UP000005361">
    <property type="component" value="Chromosome"/>
</dbReference>
<evidence type="ECO:0000313" key="2">
    <source>
        <dbReference type="EMBL" id="AJQ25673.1"/>
    </source>
</evidence>
<dbReference type="AlphaFoldDB" id="I8TRW9"/>
<proteinExistence type="predicted"/>
<dbReference type="OrthoDB" id="9808602at2"/>
<reference evidence="3" key="2">
    <citation type="submission" date="2015-02" db="EMBL/GenBank/DDBJ databases">
        <title>Complete Genome Sequence of Pelosinus fermentans JBW45.</title>
        <authorList>
            <person name="De Leon K.B."/>
            <person name="Utturkar S.M."/>
            <person name="Camilleri L.B."/>
            <person name="Arkin A.P."/>
            <person name="Fields M.W."/>
            <person name="Brown S.D."/>
            <person name="Wall J.D."/>
        </authorList>
    </citation>
    <scope>NUCLEOTIDE SEQUENCE [LARGE SCALE GENOMIC DNA]</scope>
    <source>
        <strain evidence="3">JBW45</strain>
    </source>
</reference>
<dbReference type="RefSeq" id="WP_007961375.1">
    <property type="nucleotide sequence ID" value="NZ_CP010978.1"/>
</dbReference>
<organism evidence="2 3">
    <name type="scientific">Pelosinus fermentans JBW45</name>
    <dbReference type="NCBI Taxonomy" id="1192197"/>
    <lineage>
        <taxon>Bacteria</taxon>
        <taxon>Bacillati</taxon>
        <taxon>Bacillota</taxon>
        <taxon>Negativicutes</taxon>
        <taxon>Selenomonadales</taxon>
        <taxon>Sporomusaceae</taxon>
        <taxon>Pelosinus</taxon>
    </lineage>
</organism>
<dbReference type="KEGG" id="pft:JBW_00321"/>
<dbReference type="InterPro" id="IPR036291">
    <property type="entry name" value="NAD(P)-bd_dom_sf"/>
</dbReference>
<accession>I8TRW9</accession>
<dbReference type="STRING" id="1192197.JBW_00321"/>
<evidence type="ECO:0000259" key="1">
    <source>
        <dbReference type="Pfam" id="PF13460"/>
    </source>
</evidence>
<dbReference type="InterPro" id="IPR016040">
    <property type="entry name" value="NAD(P)-bd_dom"/>
</dbReference>
<dbReference type="SUPFAM" id="SSF51735">
    <property type="entry name" value="NAD(P)-binding Rossmann-fold domains"/>
    <property type="match status" value="1"/>
</dbReference>
<sequence>MVKVLLAGATGYLGGYIAQELMKRNYFTRLVIRNINKLEGKGNTFDEFLEAEVTKPSTLKNCCTDIDVVISTVGITRQKDNLTYMDVDYQANINLLNEARRSNVKKFIYVSVLNGDTLKNLKICEAKEKFVNELVNSGLDYCIIRPNGFFSDMIEFYKMAKRGRVYLLGDGTMKANPIHGEDLAKVCVDAIEKHEKEIEVGGPEILTQRDVADIAFCVSGNKKTITYIPEWMIKITLKLMRRITKSQVYGPIEFFLTVACMDMVAPKNGSHTLKEYFESNKNI</sequence>
<evidence type="ECO:0000313" key="3">
    <source>
        <dbReference type="Proteomes" id="UP000005361"/>
    </source>
</evidence>